<sequence>MSCLLQDKSGEIPGHPPQTPFYAHTDTITITPWSQSSPSSSHIPHSDSGHVDPKRPPNLISKPDVNTFTHNAHYFFFPSIFLRLPHSPFLFSDPPLFRSPVLVSAVTNQEMGWKSQQGKRFVGEGISIIFSPLVLKSGVATPVRWRFYGCGMKKNRDIVMVVTGVIIL</sequence>
<dbReference type="EMBL" id="BPLR01010442">
    <property type="protein sequence ID" value="GIY39299.1"/>
    <property type="molecule type" value="Genomic_DNA"/>
</dbReference>
<protein>
    <submittedName>
        <fullName evidence="2">Uncharacterized protein</fullName>
    </submittedName>
</protein>
<gene>
    <name evidence="2" type="ORF">CEXT_89021</name>
</gene>
<dbReference type="AlphaFoldDB" id="A0AAV4T0T2"/>
<feature type="compositionally biased region" description="Basic and acidic residues" evidence="1">
    <location>
        <begin position="44"/>
        <end position="55"/>
    </location>
</feature>
<feature type="region of interest" description="Disordered" evidence="1">
    <location>
        <begin position="33"/>
        <end position="57"/>
    </location>
</feature>
<feature type="region of interest" description="Disordered" evidence="1">
    <location>
        <begin position="1"/>
        <end position="21"/>
    </location>
</feature>
<evidence type="ECO:0000256" key="1">
    <source>
        <dbReference type="SAM" id="MobiDB-lite"/>
    </source>
</evidence>
<proteinExistence type="predicted"/>
<dbReference type="Proteomes" id="UP001054945">
    <property type="component" value="Unassembled WGS sequence"/>
</dbReference>
<comment type="caution">
    <text evidence="2">The sequence shown here is derived from an EMBL/GenBank/DDBJ whole genome shotgun (WGS) entry which is preliminary data.</text>
</comment>
<evidence type="ECO:0000313" key="3">
    <source>
        <dbReference type="Proteomes" id="UP001054945"/>
    </source>
</evidence>
<feature type="compositionally biased region" description="Low complexity" evidence="1">
    <location>
        <begin position="33"/>
        <end position="43"/>
    </location>
</feature>
<name>A0AAV4T0T2_CAEEX</name>
<evidence type="ECO:0000313" key="2">
    <source>
        <dbReference type="EMBL" id="GIY39299.1"/>
    </source>
</evidence>
<organism evidence="2 3">
    <name type="scientific">Caerostris extrusa</name>
    <name type="common">Bark spider</name>
    <name type="synonym">Caerostris bankana</name>
    <dbReference type="NCBI Taxonomy" id="172846"/>
    <lineage>
        <taxon>Eukaryota</taxon>
        <taxon>Metazoa</taxon>
        <taxon>Ecdysozoa</taxon>
        <taxon>Arthropoda</taxon>
        <taxon>Chelicerata</taxon>
        <taxon>Arachnida</taxon>
        <taxon>Araneae</taxon>
        <taxon>Araneomorphae</taxon>
        <taxon>Entelegynae</taxon>
        <taxon>Araneoidea</taxon>
        <taxon>Araneidae</taxon>
        <taxon>Caerostris</taxon>
    </lineage>
</organism>
<reference evidence="2 3" key="1">
    <citation type="submission" date="2021-06" db="EMBL/GenBank/DDBJ databases">
        <title>Caerostris extrusa draft genome.</title>
        <authorList>
            <person name="Kono N."/>
            <person name="Arakawa K."/>
        </authorList>
    </citation>
    <scope>NUCLEOTIDE SEQUENCE [LARGE SCALE GENOMIC DNA]</scope>
</reference>
<accession>A0AAV4T0T2</accession>
<keyword evidence="3" id="KW-1185">Reference proteome</keyword>